<accession>A0AAE4AMI4</accession>
<organism evidence="2 3">
    <name type="scientific">Oligosphaera ethanolica</name>
    <dbReference type="NCBI Taxonomy" id="760260"/>
    <lineage>
        <taxon>Bacteria</taxon>
        <taxon>Pseudomonadati</taxon>
        <taxon>Lentisphaerota</taxon>
        <taxon>Oligosphaeria</taxon>
        <taxon>Oligosphaerales</taxon>
        <taxon>Oligosphaeraceae</taxon>
        <taxon>Oligosphaera</taxon>
    </lineage>
</organism>
<feature type="compositionally biased region" description="Basic and acidic residues" evidence="1">
    <location>
        <begin position="257"/>
        <end position="273"/>
    </location>
</feature>
<dbReference type="Pfam" id="PF06685">
    <property type="entry name" value="DUF1186"/>
    <property type="match status" value="1"/>
</dbReference>
<keyword evidence="3" id="KW-1185">Reference proteome</keyword>
<dbReference type="Proteomes" id="UP001238163">
    <property type="component" value="Unassembled WGS sequence"/>
</dbReference>
<evidence type="ECO:0000313" key="2">
    <source>
        <dbReference type="EMBL" id="MDQ0288521.1"/>
    </source>
</evidence>
<dbReference type="SUPFAM" id="SSF103642">
    <property type="entry name" value="Sec-C motif"/>
    <property type="match status" value="1"/>
</dbReference>
<dbReference type="RefSeq" id="WP_307259848.1">
    <property type="nucleotide sequence ID" value="NZ_JAUSVL010000001.1"/>
</dbReference>
<dbReference type="PANTHER" id="PTHR33747:SF1">
    <property type="entry name" value="ADENYLATE CYCLASE-ASSOCIATED CAP C-TERMINAL DOMAIN-CONTAINING PROTEIN"/>
    <property type="match status" value="1"/>
</dbReference>
<evidence type="ECO:0008006" key="4">
    <source>
        <dbReference type="Google" id="ProtNLM"/>
    </source>
</evidence>
<gene>
    <name evidence="2" type="ORF">J3R75_000628</name>
</gene>
<dbReference type="Gene3D" id="3.10.450.50">
    <property type="match status" value="1"/>
</dbReference>
<dbReference type="Pfam" id="PF02810">
    <property type="entry name" value="SEC-C"/>
    <property type="match status" value="1"/>
</dbReference>
<dbReference type="EMBL" id="JAUSVL010000001">
    <property type="protein sequence ID" value="MDQ0288521.1"/>
    <property type="molecule type" value="Genomic_DNA"/>
</dbReference>
<evidence type="ECO:0000256" key="1">
    <source>
        <dbReference type="SAM" id="MobiDB-lite"/>
    </source>
</evidence>
<protein>
    <recommendedName>
        <fullName evidence="4">Preprotein translocase subunit SecA</fullName>
    </recommendedName>
</protein>
<dbReference type="AlphaFoldDB" id="A0AAE4AMI4"/>
<dbReference type="InterPro" id="IPR010602">
    <property type="entry name" value="DUF1186"/>
</dbReference>
<name>A0AAE4AMI4_9BACT</name>
<evidence type="ECO:0000313" key="3">
    <source>
        <dbReference type="Proteomes" id="UP001238163"/>
    </source>
</evidence>
<reference evidence="2" key="1">
    <citation type="submission" date="2023-07" db="EMBL/GenBank/DDBJ databases">
        <title>Genomic Encyclopedia of Type Strains, Phase IV (KMG-IV): sequencing the most valuable type-strain genomes for metagenomic binning, comparative biology and taxonomic classification.</title>
        <authorList>
            <person name="Goeker M."/>
        </authorList>
    </citation>
    <scope>NUCLEOTIDE SEQUENCE</scope>
    <source>
        <strain evidence="2">DSM 24202</strain>
    </source>
</reference>
<proteinExistence type="predicted"/>
<dbReference type="InterPro" id="IPR004027">
    <property type="entry name" value="SEC_C_motif"/>
</dbReference>
<comment type="caution">
    <text evidence="2">The sequence shown here is derived from an EMBL/GenBank/DDBJ whole genome shotgun (WGS) entry which is preliminary data.</text>
</comment>
<sequence length="293" mass="32108">MDSKDIALLFADADAEKIAAGVAAVQADGEAAKSALRASLAHFALAPDDLSAADSLASLRVTLLWLAHWRDEQSFGDLLRLVRQPRFAELMPEKDWLALDLHRIFGSLAAADDLPVFGDLVLDSSLQLVLREQALLAIHFLWLEGRVSEREAVEQYRVLLDQGLDAKDNWQLWMALVVNATVVGGIKLKPQVMNVLDSGRLGDQTSFVRKVVNGLFGAGSHHFRDMLRKEHKGLYEDMPAEVAAMLKPAGDEQDVSMPERGKPVVREAPKVGRNDPCPCGSAKKYKKCCGTGN</sequence>
<dbReference type="PANTHER" id="PTHR33747">
    <property type="entry name" value="UPF0225 PROTEIN SCO1677"/>
    <property type="match status" value="1"/>
</dbReference>
<feature type="region of interest" description="Disordered" evidence="1">
    <location>
        <begin position="250"/>
        <end position="273"/>
    </location>
</feature>